<dbReference type="Proteomes" id="UP000887159">
    <property type="component" value="Unassembled WGS sequence"/>
</dbReference>
<dbReference type="Gene3D" id="3.30.420.10">
    <property type="entry name" value="Ribonuclease H-like superfamily/Ribonuclease H"/>
    <property type="match status" value="1"/>
</dbReference>
<name>A0A8X7BAD6_TRICX</name>
<evidence type="ECO:0000256" key="1">
    <source>
        <dbReference type="SAM" id="Phobius"/>
    </source>
</evidence>
<dbReference type="AlphaFoldDB" id="A0A8X7BAD6"/>
<keyword evidence="1" id="KW-0472">Membrane</keyword>
<sequence length="127" mass="14557">MPRHRIQAHNEQLPEFERGCIIGLKEASWANLGESLVKWVEVMWPLEDTSKNGRDWRQPGQRADPAFTISRQIDPQEGVMVWGAISFDSRTPLVVIRGTLTAQRYVDDILRTFLLPLILPFSGLIFL</sequence>
<dbReference type="InterPro" id="IPR036397">
    <property type="entry name" value="RNaseH_sf"/>
</dbReference>
<evidence type="ECO:0000313" key="3">
    <source>
        <dbReference type="Proteomes" id="UP000887159"/>
    </source>
</evidence>
<organism evidence="2 3">
    <name type="scientific">Trichonephila clavipes</name>
    <name type="common">Golden silk orbweaver</name>
    <name type="synonym">Nephila clavipes</name>
    <dbReference type="NCBI Taxonomy" id="2585209"/>
    <lineage>
        <taxon>Eukaryota</taxon>
        <taxon>Metazoa</taxon>
        <taxon>Ecdysozoa</taxon>
        <taxon>Arthropoda</taxon>
        <taxon>Chelicerata</taxon>
        <taxon>Arachnida</taxon>
        <taxon>Araneae</taxon>
        <taxon>Araneomorphae</taxon>
        <taxon>Entelegynae</taxon>
        <taxon>Araneoidea</taxon>
        <taxon>Nephilidae</taxon>
        <taxon>Trichonephila</taxon>
    </lineage>
</organism>
<keyword evidence="1" id="KW-1133">Transmembrane helix</keyword>
<dbReference type="EMBL" id="BMAU01021370">
    <property type="protein sequence ID" value="GFY24991.1"/>
    <property type="molecule type" value="Genomic_DNA"/>
</dbReference>
<feature type="transmembrane region" description="Helical" evidence="1">
    <location>
        <begin position="109"/>
        <end position="126"/>
    </location>
</feature>
<proteinExistence type="predicted"/>
<comment type="caution">
    <text evidence="2">The sequence shown here is derived from an EMBL/GenBank/DDBJ whole genome shotgun (WGS) entry which is preliminary data.</text>
</comment>
<evidence type="ECO:0000313" key="2">
    <source>
        <dbReference type="EMBL" id="GFY24991.1"/>
    </source>
</evidence>
<accession>A0A8X7BAD6</accession>
<keyword evidence="1" id="KW-0812">Transmembrane</keyword>
<reference evidence="2" key="1">
    <citation type="submission" date="2020-08" db="EMBL/GenBank/DDBJ databases">
        <title>Multicomponent nature underlies the extraordinary mechanical properties of spider dragline silk.</title>
        <authorList>
            <person name="Kono N."/>
            <person name="Nakamura H."/>
            <person name="Mori M."/>
            <person name="Yoshida Y."/>
            <person name="Ohtoshi R."/>
            <person name="Malay A.D."/>
            <person name="Moran D.A.P."/>
            <person name="Tomita M."/>
            <person name="Numata K."/>
            <person name="Arakawa K."/>
        </authorList>
    </citation>
    <scope>NUCLEOTIDE SEQUENCE</scope>
</reference>
<dbReference type="GO" id="GO:0003676">
    <property type="term" value="F:nucleic acid binding"/>
    <property type="evidence" value="ECO:0007669"/>
    <property type="project" value="InterPro"/>
</dbReference>
<keyword evidence="3" id="KW-1185">Reference proteome</keyword>
<protein>
    <submittedName>
        <fullName evidence="2">Transposable element Tc1 transposase</fullName>
    </submittedName>
</protein>
<gene>
    <name evidence="2" type="ORF">TNCV_2691821</name>
</gene>